<dbReference type="Proteomes" id="UP001600064">
    <property type="component" value="Unassembled WGS sequence"/>
</dbReference>
<name>A0ABR4D8H8_9PEZI</name>
<reference evidence="2 3" key="1">
    <citation type="journal article" date="2024" name="Commun. Biol.">
        <title>Comparative genomic analysis of thermophilic fungi reveals convergent evolutionary adaptations and gene losses.</title>
        <authorList>
            <person name="Steindorff A.S."/>
            <person name="Aguilar-Pontes M.V."/>
            <person name="Robinson A.J."/>
            <person name="Andreopoulos B."/>
            <person name="LaButti K."/>
            <person name="Kuo A."/>
            <person name="Mondo S."/>
            <person name="Riley R."/>
            <person name="Otillar R."/>
            <person name="Haridas S."/>
            <person name="Lipzen A."/>
            <person name="Grimwood J."/>
            <person name="Schmutz J."/>
            <person name="Clum A."/>
            <person name="Reid I.D."/>
            <person name="Moisan M.C."/>
            <person name="Butler G."/>
            <person name="Nguyen T.T.M."/>
            <person name="Dewar K."/>
            <person name="Conant G."/>
            <person name="Drula E."/>
            <person name="Henrissat B."/>
            <person name="Hansel C."/>
            <person name="Singer S."/>
            <person name="Hutchinson M.I."/>
            <person name="de Vries R.P."/>
            <person name="Natvig D.O."/>
            <person name="Powell A.J."/>
            <person name="Tsang A."/>
            <person name="Grigoriev I.V."/>
        </authorList>
    </citation>
    <scope>NUCLEOTIDE SEQUENCE [LARGE SCALE GENOMIC DNA]</scope>
    <source>
        <strain evidence="2 3">ATCC 22073</strain>
    </source>
</reference>
<keyword evidence="3" id="KW-1185">Reference proteome</keyword>
<evidence type="ECO:0000313" key="3">
    <source>
        <dbReference type="Proteomes" id="UP001600064"/>
    </source>
</evidence>
<feature type="domain" description="DUF8021" evidence="1">
    <location>
        <begin position="171"/>
        <end position="225"/>
    </location>
</feature>
<sequence length="247" mass="27108">MHYRSLLALGVIGPSPASALDCTREFLKTSADSLLAALETGDPSILKPVSEALVYHQNFAETKIETGILSKGVKIDYSRHSLDTAQCATYTEVVSATGAAPYVIGTQMFFTDGAVSKIDTLVTTTGDWLFNATSTLYWTSREDWGAIPEDKHESFELLPVPTWTSSAIRASCEVGIPSGVSLTNRRYVIDETVGAVSVFLNFATLPDSHEFRVEKGKLRYVHTVTVTNTRGRSRRNIKGMQARPPQW</sequence>
<evidence type="ECO:0000259" key="1">
    <source>
        <dbReference type="Pfam" id="PF26061"/>
    </source>
</evidence>
<organism evidence="2 3">
    <name type="scientific">Remersonia thermophila</name>
    <dbReference type="NCBI Taxonomy" id="72144"/>
    <lineage>
        <taxon>Eukaryota</taxon>
        <taxon>Fungi</taxon>
        <taxon>Dikarya</taxon>
        <taxon>Ascomycota</taxon>
        <taxon>Pezizomycotina</taxon>
        <taxon>Sordariomycetes</taxon>
        <taxon>Sordariomycetidae</taxon>
        <taxon>Sordariales</taxon>
        <taxon>Sordariales incertae sedis</taxon>
        <taxon>Remersonia</taxon>
    </lineage>
</organism>
<evidence type="ECO:0000313" key="2">
    <source>
        <dbReference type="EMBL" id="KAL2265904.1"/>
    </source>
</evidence>
<dbReference type="RefSeq" id="XP_070864631.1">
    <property type="nucleotide sequence ID" value="XM_071011836.1"/>
</dbReference>
<gene>
    <name evidence="2" type="ORF">VTJ83DRAFT_5256</name>
</gene>
<dbReference type="InterPro" id="IPR058334">
    <property type="entry name" value="DUF8021"/>
</dbReference>
<dbReference type="EMBL" id="JAZGUE010000005">
    <property type="protein sequence ID" value="KAL2265904.1"/>
    <property type="molecule type" value="Genomic_DNA"/>
</dbReference>
<protein>
    <recommendedName>
        <fullName evidence="1">DUF8021 domain-containing protein</fullName>
    </recommendedName>
</protein>
<accession>A0ABR4D8H8</accession>
<dbReference type="GeneID" id="98126480"/>
<comment type="caution">
    <text evidence="2">The sequence shown here is derived from an EMBL/GenBank/DDBJ whole genome shotgun (WGS) entry which is preliminary data.</text>
</comment>
<dbReference type="Pfam" id="PF26061">
    <property type="entry name" value="DUF8021"/>
    <property type="match status" value="1"/>
</dbReference>
<proteinExistence type="predicted"/>